<feature type="transmembrane region" description="Helical" evidence="16">
    <location>
        <begin position="283"/>
        <end position="305"/>
    </location>
</feature>
<evidence type="ECO:0000256" key="11">
    <source>
        <dbReference type="ARBA" id="ARBA00023027"/>
    </source>
</evidence>
<dbReference type="AlphaFoldDB" id="A0A0E3DBC1"/>
<feature type="transmembrane region" description="Helical" evidence="16">
    <location>
        <begin position="29"/>
        <end position="48"/>
    </location>
</feature>
<evidence type="ECO:0000256" key="3">
    <source>
        <dbReference type="ARBA" id="ARBA00021096"/>
    </source>
</evidence>
<dbReference type="NCBIfam" id="TIGR01974">
    <property type="entry name" value="NDH_I_L"/>
    <property type="match status" value="1"/>
</dbReference>
<dbReference type="GO" id="GO:0042773">
    <property type="term" value="P:ATP synthesis coupled electron transport"/>
    <property type="evidence" value="ECO:0007669"/>
    <property type="project" value="InterPro"/>
</dbReference>
<evidence type="ECO:0000259" key="17">
    <source>
        <dbReference type="Pfam" id="PF00361"/>
    </source>
</evidence>
<name>A0A0E3DBC1_PLOCA</name>
<organism evidence="20">
    <name type="scientific">Plocamium cartilagineum</name>
    <name type="common">Red comb weed</name>
    <name type="synonym">Gelidium cartilagineum</name>
    <dbReference type="NCBI Taxonomy" id="31452"/>
    <lineage>
        <taxon>Eukaryota</taxon>
        <taxon>Rhodophyta</taxon>
        <taxon>Florideophyceae</taxon>
        <taxon>Rhodymeniophycidae</taxon>
        <taxon>Plocamiales</taxon>
        <taxon>Plocamiaceae</taxon>
        <taxon>Plocamium</taxon>
    </lineage>
</organism>
<keyword evidence="10 16" id="KW-1133">Transmembrane helix</keyword>
<feature type="transmembrane region" description="Helical" evidence="16">
    <location>
        <begin position="55"/>
        <end position="77"/>
    </location>
</feature>
<evidence type="ECO:0000256" key="8">
    <source>
        <dbReference type="ARBA" id="ARBA00022967"/>
    </source>
</evidence>
<keyword evidence="8" id="KW-1278">Translocase</keyword>
<feature type="transmembrane region" description="Helical" evidence="16">
    <location>
        <begin position="113"/>
        <end position="130"/>
    </location>
</feature>
<feature type="transmembrane region" description="Helical" evidence="16">
    <location>
        <begin position="83"/>
        <end position="101"/>
    </location>
</feature>
<keyword evidence="9" id="KW-0249">Electron transport</keyword>
<keyword evidence="4 16" id="KW-0813">Transport</keyword>
<feature type="transmembrane region" description="Helical" evidence="16">
    <location>
        <begin position="343"/>
        <end position="360"/>
    </location>
</feature>
<dbReference type="EMBL" id="KJ398160">
    <property type="protein sequence ID" value="AHX02464.1"/>
    <property type="molecule type" value="Genomic_DNA"/>
</dbReference>
<comment type="subcellular location">
    <subcellularLocation>
        <location evidence="1">Mitochondrion inner membrane</location>
        <topology evidence="1">Multi-pass membrane protein</topology>
    </subcellularLocation>
</comment>
<feature type="transmembrane region" description="Helical" evidence="16">
    <location>
        <begin position="167"/>
        <end position="189"/>
    </location>
</feature>
<keyword evidence="11 16" id="KW-0520">NAD</keyword>
<gene>
    <name evidence="20" type="primary">nad5</name>
    <name evidence="20" type="ORF">Pcati.mt.32</name>
</gene>
<keyword evidence="14 16" id="KW-0472">Membrane</keyword>
<dbReference type="Gene3D" id="1.20.5.2700">
    <property type="match status" value="1"/>
</dbReference>
<feature type="transmembrane region" description="Helical" evidence="16">
    <location>
        <begin position="195"/>
        <end position="214"/>
    </location>
</feature>
<evidence type="ECO:0000259" key="18">
    <source>
        <dbReference type="Pfam" id="PF00662"/>
    </source>
</evidence>
<dbReference type="InterPro" id="IPR001516">
    <property type="entry name" value="Proton_antipo_N"/>
</dbReference>
<evidence type="ECO:0000256" key="10">
    <source>
        <dbReference type="ARBA" id="ARBA00022989"/>
    </source>
</evidence>
<sequence length="657" mass="74861">MYLLILFLPFMGSLITGFGGRFFGYYGSSIISTSCVFFSLCISILVFFEIGLVGLSCYITLNSWIISGIINVSWGFLFDSLTVIMLIVVTLVSSLVHFYSISYMYEDPHFSRYMSFLCIFTFFMLVLVTSDNLIQMFLGWEGVGIASFLLINFWYTRLSANQSALKALIINRVGDFGLMLGILIIFYVFKSYDYLIIFSLIPLIINHYLIFLSFKVHTLTLIGLFLFLGAIGKSAQLGLHTWLPDAMEGPTPVSALIHAATMVTAGVFIIIRCSPLLEFSPKVLSILVIFGSLTAFFGSLTGVFQNDLKRVIAYSTCSQLGYMIFSCGISCYDVSMFHLGNHALFKALLFLCAGSVIHAMSDEQDMRRMGSLIKLLPFSYSLMLIGSLALMGFPFLTGFYSKDFILELAGTFLFYNINFYGAFAYWLGVMSAFFTAVYSSRLLFLTFLNNTNIYRVIFLNIQEASIFIMFPLMFLGLGSLFVGCFTQDLFVGIGTDFWKNSIFILPRSINYIEAEYSYLIFKWLPFILSICGIFIASVVNYYFLSSFLYIKFNNFLLFLINKKWYLDIVYNRFVVYPLLKFGYIITFKNLDRGFIELVGPFGISKFISMWSLITIILQSGKLSHYIFFILVGLCLFLLLFIIDLNLISFYLILLYYI</sequence>
<protein>
    <recommendedName>
        <fullName evidence="3 16">NADH-ubiquinone oxidoreductase chain 5</fullName>
        <ecNumber evidence="2 16">7.1.1.2</ecNumber>
    </recommendedName>
</protein>
<evidence type="ECO:0000259" key="19">
    <source>
        <dbReference type="Pfam" id="PF06455"/>
    </source>
</evidence>
<feature type="transmembrane region" description="Helical" evidence="16">
    <location>
        <begin position="380"/>
        <end position="400"/>
    </location>
</feature>
<evidence type="ECO:0000256" key="1">
    <source>
        <dbReference type="ARBA" id="ARBA00004448"/>
    </source>
</evidence>
<dbReference type="Pfam" id="PF00662">
    <property type="entry name" value="Proton_antipo_N"/>
    <property type="match status" value="1"/>
</dbReference>
<evidence type="ECO:0000256" key="7">
    <source>
        <dbReference type="ARBA" id="ARBA00022792"/>
    </source>
</evidence>
<evidence type="ECO:0000256" key="15">
    <source>
        <dbReference type="ARBA" id="ARBA00049551"/>
    </source>
</evidence>
<keyword evidence="5" id="KW-0679">Respiratory chain</keyword>
<dbReference type="GO" id="GO:0008137">
    <property type="term" value="F:NADH dehydrogenase (ubiquinone) activity"/>
    <property type="evidence" value="ECO:0007669"/>
    <property type="project" value="UniProtKB-EC"/>
</dbReference>
<dbReference type="Pfam" id="PF06455">
    <property type="entry name" value="NADH5_C"/>
    <property type="match status" value="1"/>
</dbReference>
<dbReference type="GO" id="GO:0005743">
    <property type="term" value="C:mitochondrial inner membrane"/>
    <property type="evidence" value="ECO:0007669"/>
    <property type="project" value="UniProtKB-SubCell"/>
</dbReference>
<dbReference type="InterPro" id="IPR010934">
    <property type="entry name" value="NADH_DH_su5_C"/>
</dbReference>
<dbReference type="GO" id="GO:0003954">
    <property type="term" value="F:NADH dehydrogenase activity"/>
    <property type="evidence" value="ECO:0007669"/>
    <property type="project" value="TreeGrafter"/>
</dbReference>
<feature type="transmembrane region" description="Helical" evidence="16">
    <location>
        <begin position="255"/>
        <end position="271"/>
    </location>
</feature>
<evidence type="ECO:0000256" key="12">
    <source>
        <dbReference type="ARBA" id="ARBA00023075"/>
    </source>
</evidence>
<feature type="transmembrane region" description="Helical" evidence="16">
    <location>
        <begin position="412"/>
        <end position="438"/>
    </location>
</feature>
<dbReference type="EC" id="7.1.1.2" evidence="2 16"/>
<dbReference type="Pfam" id="PF00361">
    <property type="entry name" value="Proton_antipo_M"/>
    <property type="match status" value="1"/>
</dbReference>
<dbReference type="InterPro" id="IPR003945">
    <property type="entry name" value="NU5C-like"/>
</dbReference>
<keyword evidence="13 16" id="KW-0496">Mitochondrion</keyword>
<evidence type="ECO:0000256" key="6">
    <source>
        <dbReference type="ARBA" id="ARBA00022692"/>
    </source>
</evidence>
<evidence type="ECO:0000256" key="4">
    <source>
        <dbReference type="ARBA" id="ARBA00022448"/>
    </source>
</evidence>
<evidence type="ECO:0000256" key="9">
    <source>
        <dbReference type="ARBA" id="ARBA00022982"/>
    </source>
</evidence>
<evidence type="ECO:0000313" key="20">
    <source>
        <dbReference type="EMBL" id="AHX02464.1"/>
    </source>
</evidence>
<feature type="transmembrane region" description="Helical" evidence="16">
    <location>
        <begin position="625"/>
        <end position="656"/>
    </location>
</feature>
<feature type="transmembrane region" description="Helical" evidence="16">
    <location>
        <begin position="597"/>
        <end position="619"/>
    </location>
</feature>
<dbReference type="InterPro" id="IPR001750">
    <property type="entry name" value="ND/Mrp_TM"/>
</dbReference>
<evidence type="ECO:0000256" key="2">
    <source>
        <dbReference type="ARBA" id="ARBA00012944"/>
    </source>
</evidence>
<feature type="transmembrane region" description="Helical" evidence="16">
    <location>
        <begin position="523"/>
        <end position="544"/>
    </location>
</feature>
<feature type="domain" description="NADH:quinone oxidoreductase/Mrp antiporter transmembrane" evidence="17">
    <location>
        <begin position="130"/>
        <end position="412"/>
    </location>
</feature>
<accession>A0A0E3DBC1</accession>
<dbReference type="PANTHER" id="PTHR42829:SF2">
    <property type="entry name" value="NADH-UBIQUINONE OXIDOREDUCTASE CHAIN 5"/>
    <property type="match status" value="1"/>
</dbReference>
<dbReference type="NCBIfam" id="NF005141">
    <property type="entry name" value="PRK06590.1"/>
    <property type="match status" value="1"/>
</dbReference>
<feature type="transmembrane region" description="Helical" evidence="16">
    <location>
        <begin position="136"/>
        <end position="155"/>
    </location>
</feature>
<keyword evidence="6 16" id="KW-0812">Transmembrane</keyword>
<evidence type="ECO:0000256" key="5">
    <source>
        <dbReference type="ARBA" id="ARBA00022660"/>
    </source>
</evidence>
<feature type="transmembrane region" description="Helical" evidence="16">
    <location>
        <begin position="564"/>
        <end position="585"/>
    </location>
</feature>
<keyword evidence="7" id="KW-0999">Mitochondrion inner membrane</keyword>
<comment type="catalytic activity">
    <reaction evidence="15 16">
        <text>a ubiquinone + NADH + 5 H(+)(in) = a ubiquinol + NAD(+) + 4 H(+)(out)</text>
        <dbReference type="Rhea" id="RHEA:29091"/>
        <dbReference type="Rhea" id="RHEA-COMP:9565"/>
        <dbReference type="Rhea" id="RHEA-COMP:9566"/>
        <dbReference type="ChEBI" id="CHEBI:15378"/>
        <dbReference type="ChEBI" id="CHEBI:16389"/>
        <dbReference type="ChEBI" id="CHEBI:17976"/>
        <dbReference type="ChEBI" id="CHEBI:57540"/>
        <dbReference type="ChEBI" id="CHEBI:57945"/>
        <dbReference type="EC" id="7.1.1.2"/>
    </reaction>
</comment>
<reference evidence="20" key="1">
    <citation type="submission" date="2014-02" db="EMBL/GenBank/DDBJ databases">
        <title>Complete mitochondrion genomes reveal florideophycean red algal diversity.</title>
        <authorList>
            <person name="Yang E.C."/>
            <person name="Yoon H.S."/>
        </authorList>
    </citation>
    <scope>NUCLEOTIDE SEQUENCE</scope>
</reference>
<dbReference type="PRINTS" id="PR01434">
    <property type="entry name" value="NADHDHGNASE5"/>
</dbReference>
<proteinExistence type="inferred from homology"/>
<dbReference type="PANTHER" id="PTHR42829">
    <property type="entry name" value="NADH-UBIQUINONE OXIDOREDUCTASE CHAIN 5"/>
    <property type="match status" value="1"/>
</dbReference>
<geneLocation type="mitochondrion" evidence="20"/>
<feature type="domain" description="NADH dehydrogenase subunit 5 C-terminal" evidence="19">
    <location>
        <begin position="438"/>
        <end position="639"/>
    </location>
</feature>
<comment type="function">
    <text evidence="16">Core subunit of the mitochondrial membrane respiratory chain NADH dehydrogenase (Complex I) which catalyzes electron transfer from NADH through the respiratory chain, using ubiquinone as an electron acceptor. Essential for the catalytic activity and assembly of complex I.</text>
</comment>
<evidence type="ECO:0000256" key="13">
    <source>
        <dbReference type="ARBA" id="ARBA00023128"/>
    </source>
</evidence>
<feature type="transmembrane region" description="Helical" evidence="16">
    <location>
        <begin position="464"/>
        <end position="485"/>
    </location>
</feature>
<feature type="domain" description="NADH-Ubiquinone oxidoreductase (complex I) chain 5 N-terminal" evidence="18">
    <location>
        <begin position="64"/>
        <end position="114"/>
    </location>
</feature>
<comment type="similarity">
    <text evidence="16">Belongs to the complex I subunit 5 family.</text>
</comment>
<evidence type="ECO:0000256" key="14">
    <source>
        <dbReference type="ARBA" id="ARBA00023136"/>
    </source>
</evidence>
<evidence type="ECO:0000256" key="16">
    <source>
        <dbReference type="RuleBase" id="RU003404"/>
    </source>
</evidence>
<dbReference type="InterPro" id="IPR018393">
    <property type="entry name" value="NADHpl_OxRdtase_5_subgr"/>
</dbReference>
<dbReference type="GO" id="GO:0015990">
    <property type="term" value="P:electron transport coupled proton transport"/>
    <property type="evidence" value="ECO:0007669"/>
    <property type="project" value="TreeGrafter"/>
</dbReference>
<keyword evidence="12 16" id="KW-0830">Ubiquinone</keyword>
<feature type="transmembrane region" description="Helical" evidence="16">
    <location>
        <begin position="221"/>
        <end position="243"/>
    </location>
</feature>